<organism evidence="2 3">
    <name type="scientific">Brassica cretica</name>
    <name type="common">Mustard</name>
    <dbReference type="NCBI Taxonomy" id="69181"/>
    <lineage>
        <taxon>Eukaryota</taxon>
        <taxon>Viridiplantae</taxon>
        <taxon>Streptophyta</taxon>
        <taxon>Embryophyta</taxon>
        <taxon>Tracheophyta</taxon>
        <taxon>Spermatophyta</taxon>
        <taxon>Magnoliopsida</taxon>
        <taxon>eudicotyledons</taxon>
        <taxon>Gunneridae</taxon>
        <taxon>Pentapetalae</taxon>
        <taxon>rosids</taxon>
        <taxon>malvids</taxon>
        <taxon>Brassicales</taxon>
        <taxon>Brassicaceae</taxon>
        <taxon>Brassiceae</taxon>
        <taxon>Brassica</taxon>
    </lineage>
</organism>
<name>A0A8S9HQC2_BRACR</name>
<feature type="domain" description="RNase H type-1" evidence="1">
    <location>
        <begin position="19"/>
        <end position="87"/>
    </location>
</feature>
<dbReference type="Proteomes" id="UP000712281">
    <property type="component" value="Unassembled WGS sequence"/>
</dbReference>
<evidence type="ECO:0000313" key="3">
    <source>
        <dbReference type="Proteomes" id="UP000712281"/>
    </source>
</evidence>
<dbReference type="GO" id="GO:0004523">
    <property type="term" value="F:RNA-DNA hybrid ribonuclease activity"/>
    <property type="evidence" value="ECO:0007669"/>
    <property type="project" value="InterPro"/>
</dbReference>
<dbReference type="Pfam" id="PF13456">
    <property type="entry name" value="RVT_3"/>
    <property type="match status" value="1"/>
</dbReference>
<dbReference type="EMBL" id="QGKW02001940">
    <property type="protein sequence ID" value="KAF2557348.1"/>
    <property type="molecule type" value="Genomic_DNA"/>
</dbReference>
<dbReference type="InterPro" id="IPR002156">
    <property type="entry name" value="RNaseH_domain"/>
</dbReference>
<dbReference type="AlphaFoldDB" id="A0A8S9HQC2"/>
<proteinExistence type="predicted"/>
<evidence type="ECO:0000313" key="2">
    <source>
        <dbReference type="EMBL" id="KAF2557348.1"/>
    </source>
</evidence>
<dbReference type="GO" id="GO:0003676">
    <property type="term" value="F:nucleic acid binding"/>
    <property type="evidence" value="ECO:0007669"/>
    <property type="project" value="InterPro"/>
</dbReference>
<accession>A0A8S9HQC2</accession>
<reference evidence="2" key="1">
    <citation type="submission" date="2019-12" db="EMBL/GenBank/DDBJ databases">
        <title>Genome sequencing and annotation of Brassica cretica.</title>
        <authorList>
            <person name="Studholme D.J."/>
            <person name="Sarris P.F."/>
        </authorList>
    </citation>
    <scope>NUCLEOTIDE SEQUENCE</scope>
    <source>
        <strain evidence="2">PFS-001/15</strain>
        <tissue evidence="2">Leaf</tissue>
    </source>
</reference>
<comment type="caution">
    <text evidence="2">The sequence shown here is derived from an EMBL/GenBank/DDBJ whole genome shotgun (WGS) entry which is preliminary data.</text>
</comment>
<gene>
    <name evidence="2" type="ORF">F2Q68_00013475</name>
</gene>
<sequence>MRWIPPKKDWLMCNVGFDWVKQTKLLGVAWVVRNHRGVVIIHSRRAFSNIESLDDVRVVSVLWAVESMTSLHYNKVVFASDFREIFVAAQKPLQWPAM</sequence>
<evidence type="ECO:0000259" key="1">
    <source>
        <dbReference type="Pfam" id="PF13456"/>
    </source>
</evidence>
<protein>
    <recommendedName>
        <fullName evidence="1">RNase H type-1 domain-containing protein</fullName>
    </recommendedName>
</protein>